<sequence length="42" mass="4754">MAEPSVIERDTKAVLDVATQICGARAQARTWLHHEPIDVFDY</sequence>
<dbReference type="STRING" id="507626.LOKO_02490"/>
<dbReference type="RefSeq" id="WP_256379977.1">
    <property type="nucleotide sequence ID" value="NZ_CP014226.1"/>
</dbReference>
<name>A0A0X8HFC9_9GAMM</name>
<dbReference type="KEGG" id="hco:LOKO_02490"/>
<dbReference type="Proteomes" id="UP000063387">
    <property type="component" value="Chromosome"/>
</dbReference>
<dbReference type="AlphaFoldDB" id="A0A0X8HFC9"/>
<proteinExistence type="predicted"/>
<gene>
    <name evidence="1" type="ORF">LOKO_02490</name>
</gene>
<dbReference type="PATRIC" id="fig|507626.3.peg.2488"/>
<keyword evidence="2" id="KW-1185">Reference proteome</keyword>
<reference evidence="1 2" key="1">
    <citation type="journal article" date="2016" name="Genome Announc.">
        <title>Draft Genome Sequence of 'Halomonas chromatireducens' Strain AGD 8-3, a Haloalkaliphilic Chromate- and Selenite-Reducing Gammaproteobacterium.</title>
        <authorList>
            <person name="Sharko F.S."/>
            <person name="Shapovalova A.A."/>
            <person name="Tsygankova S.V."/>
            <person name="Komova A.V."/>
            <person name="Boulygina E.S."/>
            <person name="Teslyuk A.B."/>
            <person name="Gotovtsev P.M."/>
            <person name="Namsaraev Z.B."/>
            <person name="Khijniak T.V."/>
            <person name="Nedoluzhko A.V."/>
            <person name="Vasilov R.G."/>
        </authorList>
    </citation>
    <scope>NUCLEOTIDE SEQUENCE [LARGE SCALE GENOMIC DNA]</scope>
    <source>
        <strain evidence="1 2">AGD 8-3</strain>
    </source>
</reference>
<evidence type="ECO:0000313" key="1">
    <source>
        <dbReference type="EMBL" id="AMD01550.1"/>
    </source>
</evidence>
<reference evidence="1 2" key="2">
    <citation type="submission" date="2016-02" db="EMBL/GenBank/DDBJ databases">
        <authorList>
            <person name="Wen L."/>
            <person name="He K."/>
            <person name="Yang H."/>
        </authorList>
    </citation>
    <scope>NUCLEOTIDE SEQUENCE [LARGE SCALE GENOMIC DNA]</scope>
    <source>
        <strain evidence="1 2">AGD 8-3</strain>
    </source>
</reference>
<accession>A0A0X8HFC9</accession>
<evidence type="ECO:0000313" key="2">
    <source>
        <dbReference type="Proteomes" id="UP000063387"/>
    </source>
</evidence>
<protein>
    <submittedName>
        <fullName evidence="1">Uncharacterized protein</fullName>
    </submittedName>
</protein>
<dbReference type="EMBL" id="CP014226">
    <property type="protein sequence ID" value="AMD01550.1"/>
    <property type="molecule type" value="Genomic_DNA"/>
</dbReference>
<organism evidence="1 2">
    <name type="scientific">Halomonas chromatireducens</name>
    <dbReference type="NCBI Taxonomy" id="507626"/>
    <lineage>
        <taxon>Bacteria</taxon>
        <taxon>Pseudomonadati</taxon>
        <taxon>Pseudomonadota</taxon>
        <taxon>Gammaproteobacteria</taxon>
        <taxon>Oceanospirillales</taxon>
        <taxon>Halomonadaceae</taxon>
        <taxon>Halomonas</taxon>
    </lineage>
</organism>